<protein>
    <submittedName>
        <fullName evidence="2">YdgA family protein</fullName>
    </submittedName>
</protein>
<accession>A0A6N6MM77</accession>
<proteinExistence type="predicted"/>
<dbReference type="AlphaFoldDB" id="A0A6N6MM77"/>
<reference evidence="2 3" key="1">
    <citation type="submission" date="2019-09" db="EMBL/GenBank/DDBJ databases">
        <authorList>
            <person name="Cao W.R."/>
        </authorList>
    </citation>
    <scope>NUCLEOTIDE SEQUENCE [LARGE SCALE GENOMIC DNA]</scope>
    <source>
        <strain evidence="2 3">B1N29</strain>
    </source>
</reference>
<comment type="caution">
    <text evidence="2">The sequence shown here is derived from an EMBL/GenBank/DDBJ whole genome shotgun (WGS) entry which is preliminary data.</text>
</comment>
<evidence type="ECO:0000313" key="3">
    <source>
        <dbReference type="Proteomes" id="UP000441333"/>
    </source>
</evidence>
<keyword evidence="1" id="KW-0812">Transmembrane</keyword>
<keyword evidence="1" id="KW-1133">Transmembrane helix</keyword>
<keyword evidence="1" id="KW-0472">Membrane</keyword>
<feature type="transmembrane region" description="Helical" evidence="1">
    <location>
        <begin position="6"/>
        <end position="27"/>
    </location>
</feature>
<dbReference type="RefSeq" id="WP_150935626.1">
    <property type="nucleotide sequence ID" value="NZ_WAAT01000001.1"/>
</dbReference>
<dbReference type="Proteomes" id="UP000441333">
    <property type="component" value="Unassembled WGS sequence"/>
</dbReference>
<name>A0A6N6MM77_9FLAO</name>
<evidence type="ECO:0000256" key="1">
    <source>
        <dbReference type="SAM" id="Phobius"/>
    </source>
</evidence>
<keyword evidence="3" id="KW-1185">Reference proteome</keyword>
<evidence type="ECO:0000313" key="2">
    <source>
        <dbReference type="EMBL" id="KAB1071879.1"/>
    </source>
</evidence>
<dbReference type="EMBL" id="WAAT01000001">
    <property type="protein sequence ID" value="KAB1071879.1"/>
    <property type="molecule type" value="Genomic_DNA"/>
</dbReference>
<gene>
    <name evidence="2" type="ORF">F6U93_00090</name>
</gene>
<sequence length="512" mass="58846">MKLKYVALIVFVVILAVIAVPVSNYFLKGKIEKALANLPKHVSVETKNIEVDITSGTMAFEGIDVIIHDTISNETDLKLKLNAILVRDVDYMDFIFSNILNIKEVDLDAPKMVYYKQGKKKKPSGPYNASQSPEININRVNIEDGNAQVLDQQTDSLLFEVKHFKIKLQDVSHTPDVSHRIPVTFHDFNITADGVRLNVGNFDRLFIDNVHIEDQVVVINKLHLKTMYSKKELSKHIKTERDHLDLKLDSLTLDNIDFGYKNDTIFYFSTQKSKLHHLDLEVYRDKLVADDHSIKLLYSQMLRDLKFDLDVAELEVVDSRISYKERVNHRIVPGEIFFTEFNATMKNISNTYPEGGKTEIKTTSKFMDEALLKTDCEFDVNNVYDRFLFKGNLGKFHAVNMNQFLVPNLNVKFKGILYHTYFTIDGTANHSSIHLKTKFDGLHVSILRNHKHHHKKNRVLSAIANIFVSKTSKKGDSPFAEAVRHNVKRDKTKSVFNFLWLNVKDGLIHAKN</sequence>
<organism evidence="2 3">
    <name type="scientific">Pseudotamlana haliotis</name>
    <dbReference type="NCBI Taxonomy" id="2614804"/>
    <lineage>
        <taxon>Bacteria</taxon>
        <taxon>Pseudomonadati</taxon>
        <taxon>Bacteroidota</taxon>
        <taxon>Flavobacteriia</taxon>
        <taxon>Flavobacteriales</taxon>
        <taxon>Flavobacteriaceae</taxon>
        <taxon>Pseudotamlana</taxon>
    </lineage>
</organism>